<dbReference type="InterPro" id="IPR034718">
    <property type="entry name" value="RlpA"/>
</dbReference>
<proteinExistence type="inferred from homology"/>
<dbReference type="Gene3D" id="2.40.40.10">
    <property type="entry name" value="RlpA-like domain"/>
    <property type="match status" value="1"/>
</dbReference>
<gene>
    <name evidence="3" type="primary">rlpA</name>
    <name evidence="6" type="ordered locus">Clim_2367</name>
</gene>
<comment type="similarity">
    <text evidence="3 4">Belongs to the RlpA family.</text>
</comment>
<dbReference type="InterPro" id="IPR009009">
    <property type="entry name" value="RlpA-like_DPBB"/>
</dbReference>
<dbReference type="InterPro" id="IPR036908">
    <property type="entry name" value="RlpA-like_sf"/>
</dbReference>
<dbReference type="KEGG" id="cli:Clim_2367"/>
<dbReference type="eggNOG" id="COG0797">
    <property type="taxonomic scope" value="Bacteria"/>
</dbReference>
<dbReference type="CDD" id="cd22268">
    <property type="entry name" value="DPBB_RlpA-like"/>
    <property type="match status" value="1"/>
</dbReference>
<dbReference type="HAMAP" id="MF_02071">
    <property type="entry name" value="RlpA"/>
    <property type="match status" value="1"/>
</dbReference>
<evidence type="ECO:0000256" key="3">
    <source>
        <dbReference type="HAMAP-Rule" id="MF_02071"/>
    </source>
</evidence>
<dbReference type="Pfam" id="PF03330">
    <property type="entry name" value="DPBB_1"/>
    <property type="match status" value="1"/>
</dbReference>
<feature type="signal peptide" evidence="3">
    <location>
        <begin position="1"/>
        <end position="24"/>
    </location>
</feature>
<evidence type="ECO:0000259" key="5">
    <source>
        <dbReference type="Pfam" id="PF03330"/>
    </source>
</evidence>
<comment type="function">
    <text evidence="3">Lytic transglycosylase with a strong preference for naked glycan strands that lack stem peptides.</text>
</comment>
<dbReference type="GO" id="GO:0000270">
    <property type="term" value="P:peptidoglycan metabolic process"/>
    <property type="evidence" value="ECO:0007669"/>
    <property type="project" value="UniProtKB-UniRule"/>
</dbReference>
<dbReference type="GO" id="GO:0008932">
    <property type="term" value="F:lytic endotransglycosylase activity"/>
    <property type="evidence" value="ECO:0007669"/>
    <property type="project" value="UniProtKB-UniRule"/>
</dbReference>
<feature type="domain" description="RlpA-like protein double-psi beta-barrel" evidence="5">
    <location>
        <begin position="35"/>
        <end position="124"/>
    </location>
</feature>
<dbReference type="NCBIfam" id="TIGR00413">
    <property type="entry name" value="rlpA"/>
    <property type="match status" value="1"/>
</dbReference>
<keyword evidence="6" id="KW-0449">Lipoprotein</keyword>
<accession>B3EHY1</accession>
<dbReference type="EMBL" id="CP001097">
    <property type="protein sequence ID" value="ACD91390.1"/>
    <property type="molecule type" value="Genomic_DNA"/>
</dbReference>
<dbReference type="STRING" id="290315.Clim_2367"/>
<dbReference type="AlphaFoldDB" id="B3EHY1"/>
<keyword evidence="1 3" id="KW-0456">Lyase</keyword>
<dbReference type="Proteomes" id="UP000008841">
    <property type="component" value="Chromosome"/>
</dbReference>
<dbReference type="SUPFAM" id="SSF50685">
    <property type="entry name" value="Barwin-like endoglucanases"/>
    <property type="match status" value="1"/>
</dbReference>
<evidence type="ECO:0000256" key="4">
    <source>
        <dbReference type="RuleBase" id="RU003495"/>
    </source>
</evidence>
<evidence type="ECO:0000256" key="2">
    <source>
        <dbReference type="ARBA" id="ARBA00023316"/>
    </source>
</evidence>
<name>B3EHY1_CHLL2</name>
<dbReference type="HOGENOM" id="CLU_042923_7_1_10"/>
<dbReference type="EC" id="4.2.2.-" evidence="3"/>
<reference evidence="6 7" key="1">
    <citation type="submission" date="2008-05" db="EMBL/GenBank/DDBJ databases">
        <title>Complete sequence of Chlorobium limicola DSM 245.</title>
        <authorList>
            <consortium name="US DOE Joint Genome Institute"/>
            <person name="Lucas S."/>
            <person name="Copeland A."/>
            <person name="Lapidus A."/>
            <person name="Glavina del Rio T."/>
            <person name="Dalin E."/>
            <person name="Tice H."/>
            <person name="Bruce D."/>
            <person name="Goodwin L."/>
            <person name="Pitluck S."/>
            <person name="Schmutz J."/>
            <person name="Larimer F."/>
            <person name="Land M."/>
            <person name="Hauser L."/>
            <person name="Kyrpides N."/>
            <person name="Ovchinnikova G."/>
            <person name="Zhao F."/>
            <person name="Li T."/>
            <person name="Liu Z."/>
            <person name="Overmann J."/>
            <person name="Bryant D.A."/>
            <person name="Richardson P."/>
        </authorList>
    </citation>
    <scope>NUCLEOTIDE SEQUENCE [LARGE SCALE GENOMIC DNA]</scope>
    <source>
        <strain evidence="7">DSM 245 / NBRC 103803 / 6330</strain>
    </source>
</reference>
<evidence type="ECO:0000313" key="7">
    <source>
        <dbReference type="Proteomes" id="UP000008841"/>
    </source>
</evidence>
<dbReference type="GO" id="GO:0071555">
    <property type="term" value="P:cell wall organization"/>
    <property type="evidence" value="ECO:0007669"/>
    <property type="project" value="UniProtKB-KW"/>
</dbReference>
<dbReference type="PANTHER" id="PTHR34183:SF1">
    <property type="entry name" value="ENDOLYTIC PEPTIDOGLYCAN TRANSGLYCOSYLASE RLPA"/>
    <property type="match status" value="1"/>
</dbReference>
<dbReference type="OrthoDB" id="9779128at2"/>
<evidence type="ECO:0000256" key="1">
    <source>
        <dbReference type="ARBA" id="ARBA00023239"/>
    </source>
</evidence>
<feature type="chain" id="PRO_5009990828" description="Probable endolytic peptidoglycan transglycosylase RlpA" evidence="3">
    <location>
        <begin position="25"/>
        <end position="128"/>
    </location>
</feature>
<keyword evidence="2 3" id="KW-0961">Cell wall biogenesis/degradation</keyword>
<organism evidence="6 7">
    <name type="scientific">Chlorobium limicola (strain DSM 245 / NBRC 103803 / 6330)</name>
    <dbReference type="NCBI Taxonomy" id="290315"/>
    <lineage>
        <taxon>Bacteria</taxon>
        <taxon>Pseudomonadati</taxon>
        <taxon>Chlorobiota</taxon>
        <taxon>Chlorobiia</taxon>
        <taxon>Chlorobiales</taxon>
        <taxon>Chlorobiaceae</taxon>
        <taxon>Chlorobium/Pelodictyon group</taxon>
        <taxon>Chlorobium</taxon>
    </lineage>
</organism>
<dbReference type="InterPro" id="IPR012997">
    <property type="entry name" value="RplA"/>
</dbReference>
<dbReference type="RefSeq" id="WP_012467255.1">
    <property type="nucleotide sequence ID" value="NC_010803.1"/>
</dbReference>
<dbReference type="PANTHER" id="PTHR34183">
    <property type="entry name" value="ENDOLYTIC PEPTIDOGLYCAN TRANSGLYCOSYLASE RLPA"/>
    <property type="match status" value="1"/>
</dbReference>
<keyword evidence="3" id="KW-0732">Signal</keyword>
<sequence length="128" mass="13934" precursor="true">MWQKNKIYSAAVAIFLIFFTPALTPSVSTAAGPVTEGKASYYANRFHGRKTASGETFRIHDFTAAHRTLPFGTSVKVTNLDNGKEVVVRINDRGPHLKSRVLDVSPAAAHILGLIGKGTVNVRIEAWN</sequence>
<protein>
    <recommendedName>
        <fullName evidence="3">Probable endolytic peptidoglycan transglycosylase RlpA</fullName>
        <ecNumber evidence="3">4.2.2.-</ecNumber>
    </recommendedName>
</protein>
<evidence type="ECO:0000313" key="6">
    <source>
        <dbReference type="EMBL" id="ACD91390.1"/>
    </source>
</evidence>